<dbReference type="SUPFAM" id="SSF56317">
    <property type="entry name" value="Carbon-nitrogen hydrolase"/>
    <property type="match status" value="1"/>
</dbReference>
<sequence>MADHYLHVALITEVFFDDPTGERLQRALVDAQSRGADLALLPEIPLNRWSPASKQAIDEDAEELGGWRQVLMAEAAKSVGIGLVGGAIIRDPDTGIRYNTALLYDGNGVCHARYRKVHLPEEEGYWEKSHYMPGTEPPRAISDTFSLTVGLQICSDVNRPQGFQILSSEGAEVAFAPRATPPETYERWQLILRANAIMSGMYVLSTNRPRPEGGAPIGGPSVAIDPFGHVMMETNDPIAVVRLKRSMVEQASRDYPGYLDRFPSIYAKGWLKLTE</sequence>
<dbReference type="InterPro" id="IPR036526">
    <property type="entry name" value="C-N_Hydrolase_sf"/>
</dbReference>
<protein>
    <recommendedName>
        <fullName evidence="2">CN hydrolase domain-containing protein</fullName>
    </recommendedName>
</protein>
<dbReference type="PANTHER" id="PTHR43674">
    <property type="entry name" value="NITRILASE C965.09-RELATED"/>
    <property type="match status" value="1"/>
</dbReference>
<dbReference type="InterPro" id="IPR050345">
    <property type="entry name" value="Aliph_Amidase/BUP"/>
</dbReference>
<dbReference type="PROSITE" id="PS50263">
    <property type="entry name" value="CN_HYDROLASE"/>
    <property type="match status" value="1"/>
</dbReference>
<keyword evidence="1" id="KW-0378">Hydrolase</keyword>
<gene>
    <name evidence="3" type="ORF">METZ01_LOCUS28952</name>
</gene>
<feature type="domain" description="CN hydrolase" evidence="2">
    <location>
        <begin position="6"/>
        <end position="261"/>
    </location>
</feature>
<organism evidence="3">
    <name type="scientific">marine metagenome</name>
    <dbReference type="NCBI Taxonomy" id="408172"/>
    <lineage>
        <taxon>unclassified sequences</taxon>
        <taxon>metagenomes</taxon>
        <taxon>ecological metagenomes</taxon>
    </lineage>
</organism>
<evidence type="ECO:0000313" key="3">
    <source>
        <dbReference type="EMBL" id="SUZ76098.1"/>
    </source>
</evidence>
<dbReference type="GO" id="GO:0016811">
    <property type="term" value="F:hydrolase activity, acting on carbon-nitrogen (but not peptide) bonds, in linear amides"/>
    <property type="evidence" value="ECO:0007669"/>
    <property type="project" value="UniProtKB-ARBA"/>
</dbReference>
<dbReference type="Pfam" id="PF00795">
    <property type="entry name" value="CN_hydrolase"/>
    <property type="match status" value="1"/>
</dbReference>
<proteinExistence type="predicted"/>
<dbReference type="InterPro" id="IPR003010">
    <property type="entry name" value="C-N_Hydrolase"/>
</dbReference>
<evidence type="ECO:0000259" key="2">
    <source>
        <dbReference type="PROSITE" id="PS50263"/>
    </source>
</evidence>
<dbReference type="AlphaFoldDB" id="A0A381QAT2"/>
<accession>A0A381QAT2</accession>
<evidence type="ECO:0000256" key="1">
    <source>
        <dbReference type="ARBA" id="ARBA00022801"/>
    </source>
</evidence>
<dbReference type="CDD" id="cd07197">
    <property type="entry name" value="nitrilase"/>
    <property type="match status" value="1"/>
</dbReference>
<dbReference type="PANTHER" id="PTHR43674:SF2">
    <property type="entry name" value="BETA-UREIDOPROPIONASE"/>
    <property type="match status" value="1"/>
</dbReference>
<dbReference type="EMBL" id="UINC01001265">
    <property type="protein sequence ID" value="SUZ76098.1"/>
    <property type="molecule type" value="Genomic_DNA"/>
</dbReference>
<reference evidence="3" key="1">
    <citation type="submission" date="2018-05" db="EMBL/GenBank/DDBJ databases">
        <authorList>
            <person name="Lanie J.A."/>
            <person name="Ng W.-L."/>
            <person name="Kazmierczak K.M."/>
            <person name="Andrzejewski T.M."/>
            <person name="Davidsen T.M."/>
            <person name="Wayne K.J."/>
            <person name="Tettelin H."/>
            <person name="Glass J.I."/>
            <person name="Rusch D."/>
            <person name="Podicherti R."/>
            <person name="Tsui H.-C.T."/>
            <person name="Winkler M.E."/>
        </authorList>
    </citation>
    <scope>NUCLEOTIDE SEQUENCE</scope>
</reference>
<dbReference type="Gene3D" id="3.60.110.10">
    <property type="entry name" value="Carbon-nitrogen hydrolase"/>
    <property type="match status" value="1"/>
</dbReference>
<name>A0A381QAT2_9ZZZZ</name>